<dbReference type="PANTHER" id="PTHR30146:SF144">
    <property type="entry name" value="LACI-FAMILY TRANSCRIPTION REGULATOR"/>
    <property type="match status" value="1"/>
</dbReference>
<evidence type="ECO:0000256" key="1">
    <source>
        <dbReference type="ARBA" id="ARBA00023015"/>
    </source>
</evidence>
<dbReference type="Pfam" id="PF13407">
    <property type="entry name" value="Peripla_BP_4"/>
    <property type="match status" value="1"/>
</dbReference>
<dbReference type="InterPro" id="IPR010982">
    <property type="entry name" value="Lambda_DNA-bd_dom_sf"/>
</dbReference>
<dbReference type="SMART" id="SM00354">
    <property type="entry name" value="HTH_LACI"/>
    <property type="match status" value="1"/>
</dbReference>
<dbReference type="Gene3D" id="3.40.50.2300">
    <property type="match status" value="2"/>
</dbReference>
<dbReference type="Gene3D" id="1.10.260.40">
    <property type="entry name" value="lambda repressor-like DNA-binding domains"/>
    <property type="match status" value="1"/>
</dbReference>
<keyword evidence="2" id="KW-0238">DNA-binding</keyword>
<comment type="caution">
    <text evidence="5">The sequence shown here is derived from an EMBL/GenBank/DDBJ whole genome shotgun (WGS) entry which is preliminary data.</text>
</comment>
<keyword evidence="1" id="KW-0805">Transcription regulation</keyword>
<dbReference type="InterPro" id="IPR028082">
    <property type="entry name" value="Peripla_BP_I"/>
</dbReference>
<dbReference type="SUPFAM" id="SSF47413">
    <property type="entry name" value="lambda repressor-like DNA-binding domains"/>
    <property type="match status" value="1"/>
</dbReference>
<dbReference type="PANTHER" id="PTHR30146">
    <property type="entry name" value="LACI-RELATED TRANSCRIPTIONAL REPRESSOR"/>
    <property type="match status" value="1"/>
</dbReference>
<reference evidence="6" key="1">
    <citation type="journal article" date="2019" name="Int. J. Syst. Evol. Microbiol.">
        <title>The Global Catalogue of Microorganisms (GCM) 10K type strain sequencing project: providing services to taxonomists for standard genome sequencing and annotation.</title>
        <authorList>
            <consortium name="The Broad Institute Genomics Platform"/>
            <consortium name="The Broad Institute Genome Sequencing Center for Infectious Disease"/>
            <person name="Wu L."/>
            <person name="Ma J."/>
        </authorList>
    </citation>
    <scope>NUCLEOTIDE SEQUENCE [LARGE SCALE GENOMIC DNA]</scope>
    <source>
        <strain evidence="6">CGMCC 1.15342</strain>
    </source>
</reference>
<sequence>MAGRLSGVKEIARRANVSIATVDRVIHNRKGVSETTRQKINEIIQEIGFQPNILASRLASKKTNRFAVLIPDARETDYWKASLDGIERAYQEIKQYGVFLDRYLFDLNDKSTFVKYVNDMLKGSYDGVVMAPSFIEEAASFASACADRQIPYVFINSDVPNRDSLTYIGPHLYQSGYQAGQLIRFGLKQGKVLIVNISKEIDAYHHLLRKEEGFRQYMENTNTPEAPIRVEKIDITNTTDEAIQDALDTFLKEHTDIDAFFVTNSRVKSVAKYLRNTARQHRILIGYDLSEENIEYLKDGTIDFLIGQKPEEQGYLGVMSLFQHVVADKKIAKEQYMPIDIITKENFEFYKN</sequence>
<dbReference type="InterPro" id="IPR000843">
    <property type="entry name" value="HTH_LacI"/>
</dbReference>
<dbReference type="CDD" id="cd01392">
    <property type="entry name" value="HTH_LacI"/>
    <property type="match status" value="1"/>
</dbReference>
<keyword evidence="6" id="KW-1185">Reference proteome</keyword>
<evidence type="ECO:0000256" key="2">
    <source>
        <dbReference type="ARBA" id="ARBA00023125"/>
    </source>
</evidence>
<evidence type="ECO:0000259" key="4">
    <source>
        <dbReference type="PROSITE" id="PS50932"/>
    </source>
</evidence>
<dbReference type="PROSITE" id="PS50932">
    <property type="entry name" value="HTH_LACI_2"/>
    <property type="match status" value="1"/>
</dbReference>
<dbReference type="EMBL" id="BMIK01000001">
    <property type="protein sequence ID" value="GGC15772.1"/>
    <property type="molecule type" value="Genomic_DNA"/>
</dbReference>
<accession>A0ABQ1KZ20</accession>
<keyword evidence="3" id="KW-0804">Transcription</keyword>
<protein>
    <submittedName>
        <fullName evidence="5">Transcriptional regulator</fullName>
    </submittedName>
</protein>
<name>A0ABQ1KZ20_9SPHI</name>
<evidence type="ECO:0000313" key="5">
    <source>
        <dbReference type="EMBL" id="GGC15772.1"/>
    </source>
</evidence>
<dbReference type="PROSITE" id="PS00356">
    <property type="entry name" value="HTH_LACI_1"/>
    <property type="match status" value="1"/>
</dbReference>
<evidence type="ECO:0000256" key="3">
    <source>
        <dbReference type="ARBA" id="ARBA00023163"/>
    </source>
</evidence>
<dbReference type="Pfam" id="PF00356">
    <property type="entry name" value="LacI"/>
    <property type="match status" value="1"/>
</dbReference>
<dbReference type="InterPro" id="IPR025997">
    <property type="entry name" value="SBP_2_dom"/>
</dbReference>
<organism evidence="5 6">
    <name type="scientific">Parapedobacter defluvii</name>
    <dbReference type="NCBI Taxonomy" id="2045106"/>
    <lineage>
        <taxon>Bacteria</taxon>
        <taxon>Pseudomonadati</taxon>
        <taxon>Bacteroidota</taxon>
        <taxon>Sphingobacteriia</taxon>
        <taxon>Sphingobacteriales</taxon>
        <taxon>Sphingobacteriaceae</taxon>
        <taxon>Parapedobacter</taxon>
    </lineage>
</organism>
<evidence type="ECO:0000313" key="6">
    <source>
        <dbReference type="Proteomes" id="UP000597338"/>
    </source>
</evidence>
<dbReference type="CDD" id="cd06307">
    <property type="entry name" value="PBP1_sugar_binding"/>
    <property type="match status" value="1"/>
</dbReference>
<proteinExistence type="predicted"/>
<feature type="domain" description="HTH lacI-type" evidence="4">
    <location>
        <begin position="6"/>
        <end position="60"/>
    </location>
</feature>
<gene>
    <name evidence="5" type="ORF">GCM10011386_04480</name>
</gene>
<dbReference type="SUPFAM" id="SSF53822">
    <property type="entry name" value="Periplasmic binding protein-like I"/>
    <property type="match status" value="1"/>
</dbReference>
<dbReference type="Proteomes" id="UP000597338">
    <property type="component" value="Unassembled WGS sequence"/>
</dbReference>